<dbReference type="Proteomes" id="UP001166191">
    <property type="component" value="Unassembled WGS sequence"/>
</dbReference>
<organism evidence="1 2">
    <name type="scientific">Paracoccus marinaquae</name>
    <dbReference type="NCBI Taxonomy" id="2841926"/>
    <lineage>
        <taxon>Bacteria</taxon>
        <taxon>Pseudomonadati</taxon>
        <taxon>Pseudomonadota</taxon>
        <taxon>Alphaproteobacteria</taxon>
        <taxon>Rhodobacterales</taxon>
        <taxon>Paracoccaceae</taxon>
        <taxon>Paracoccus</taxon>
    </lineage>
</organism>
<proteinExistence type="predicted"/>
<evidence type="ECO:0000313" key="2">
    <source>
        <dbReference type="Proteomes" id="UP001166191"/>
    </source>
</evidence>
<dbReference type="EMBL" id="JAHKNG010000067">
    <property type="protein sequence ID" value="MBU3032249.1"/>
    <property type="molecule type" value="Genomic_DNA"/>
</dbReference>
<accession>A0ABS6ANS6</accession>
<dbReference type="RefSeq" id="WP_216034836.1">
    <property type="nucleotide sequence ID" value="NZ_JAHKNG010000067.1"/>
</dbReference>
<evidence type="ECO:0000313" key="1">
    <source>
        <dbReference type="EMBL" id="MBU3032249.1"/>
    </source>
</evidence>
<keyword evidence="2" id="KW-1185">Reference proteome</keyword>
<name>A0ABS6ANS6_9RHOB</name>
<dbReference type="Pfam" id="PF13469">
    <property type="entry name" value="Sulfotransfer_3"/>
    <property type="match status" value="1"/>
</dbReference>
<reference evidence="1" key="1">
    <citation type="submission" date="2021-06" db="EMBL/GenBank/DDBJ databases">
        <title>Paracoccus bacterium XHP0099 sp. nov., isolated from the surface waters of the Yellow Sea.</title>
        <authorList>
            <person name="Xue H."/>
            <person name="Zhang D."/>
        </authorList>
    </citation>
    <scope>NUCLEOTIDE SEQUENCE</scope>
    <source>
        <strain evidence="1">XHP0099</strain>
    </source>
</reference>
<comment type="caution">
    <text evidence="1">The sequence shown here is derived from an EMBL/GenBank/DDBJ whole genome shotgun (WGS) entry which is preliminary data.</text>
</comment>
<protein>
    <submittedName>
        <fullName evidence="1">Sulfotransferase</fullName>
    </submittedName>
</protein>
<sequence length="523" mass="59260">MIELPDHRLQYQPGGDGLVIAFDNAARPVEEAFKGRKTWGESFYLSEGHSLLGVIARKTDWYRDPELIRELEKLKGFFASFRNVVMTGGSMGGFAAGAFAPLAPGCTVIALSPQSTLDCRLVPWETRYKEGRAQNWKLPYGDAAAGLGATRRAYIVYDSLDSLDRRHAARITENETVIHFRIPAGGHGVSPALAQMGLLKDLTRDMITGAANSAAFRRSARLRKTALQYHRVLANHAIAQKRYKLAESICDKAMPRFPKSDLSEIKRRAAALMGGVLGSQTKNSPQQAGPKKMPNEKAHRFDHRFPDLKRNIFIVTYGRTGSTLLQNLLMTIPDCHMRGENHNIIESIWHSAMRCRMAKSVWGKEEVSSSHPWYGSDQMRPVFFAQGMIDSFVNNVLCPPRDARYFGFKEIRYNALGDQLPEVLDFMRFHFKDALFIFNTRNLDDVANSAWWKNWNREDVVSLVQGMDRRFAEYHAAHPEFTEMLAYENFSSDPLALKPLFEKLGEPFDEARIKSVLSNRLKH</sequence>
<gene>
    <name evidence="1" type="ORF">KNW02_19365</name>
</gene>